<reference evidence="4" key="2">
    <citation type="journal article" date="2018" name="BMC Genomics">
        <title>Genomic insights into host adaptation between the wheat stripe rust pathogen (Puccinia striiformis f. sp. tritici) and the barley stripe rust pathogen (Puccinia striiformis f. sp. hordei).</title>
        <authorList>
            <person name="Xia C."/>
            <person name="Wang M."/>
            <person name="Yin C."/>
            <person name="Cornejo O.E."/>
            <person name="Hulbert S.H."/>
            <person name="Chen X."/>
        </authorList>
    </citation>
    <scope>NUCLEOTIDE SEQUENCE [LARGE SCALE GENOMIC DNA]</scope>
    <source>
        <strain evidence="4">93TX-2</strain>
    </source>
</reference>
<feature type="region of interest" description="Disordered" evidence="2">
    <location>
        <begin position="1"/>
        <end position="59"/>
    </location>
</feature>
<dbReference type="GO" id="GO:0016281">
    <property type="term" value="C:eukaryotic translation initiation factor 4F complex"/>
    <property type="evidence" value="ECO:0007669"/>
    <property type="project" value="TreeGrafter"/>
</dbReference>
<protein>
    <submittedName>
        <fullName evidence="3">Uncharacterized protein</fullName>
    </submittedName>
</protein>
<reference evidence="3 4" key="1">
    <citation type="submission" date="2017-12" db="EMBL/GenBank/DDBJ databases">
        <title>Gene loss provides genomic basis for host adaptation in cereal stripe rust fungi.</title>
        <authorList>
            <person name="Xia C."/>
        </authorList>
    </citation>
    <scope>NUCLEOTIDE SEQUENCE [LARGE SCALE GENOMIC DNA]</scope>
    <source>
        <strain evidence="3 4">93TX-2</strain>
    </source>
</reference>
<comment type="caution">
    <text evidence="3">The sequence shown here is derived from an EMBL/GenBank/DDBJ whole genome shotgun (WGS) entry which is preliminary data.</text>
</comment>
<feature type="compositionally biased region" description="Low complexity" evidence="2">
    <location>
        <begin position="49"/>
        <end position="59"/>
    </location>
</feature>
<dbReference type="PANTHER" id="PTHR11960:SF71">
    <property type="entry name" value="TRANSLATION INITIATION FACTOR 4E"/>
    <property type="match status" value="1"/>
</dbReference>
<feature type="compositionally biased region" description="Low complexity" evidence="2">
    <location>
        <begin position="21"/>
        <end position="38"/>
    </location>
</feature>
<dbReference type="SUPFAM" id="SSF55418">
    <property type="entry name" value="eIF4e-like"/>
    <property type="match status" value="1"/>
</dbReference>
<keyword evidence="1" id="KW-0694">RNA-binding</keyword>
<evidence type="ECO:0000256" key="2">
    <source>
        <dbReference type="SAM" id="MobiDB-lite"/>
    </source>
</evidence>
<comment type="similarity">
    <text evidence="1">Belongs to the eukaryotic initiation factor 4E family.</text>
</comment>
<dbReference type="OrthoDB" id="17977at2759"/>
<evidence type="ECO:0000313" key="4">
    <source>
        <dbReference type="Proteomes" id="UP000238274"/>
    </source>
</evidence>
<proteinExistence type="inferred from homology"/>
<sequence>MVNSTSQSRNGSIDNPEHSRNSSIGSSISVSASESNPSTPDPNNKLVKPTSTTTDSPLTTIANKLPYLTESQQEPIRRTLDLISNSTPIEISATPLLLAHSWTLFFSDTSVSKSTTTRGHHHHHHSRPGDHTSLLKAAEYQSGMSQVFTGIGDVESLCASLTGFKKTVADSIRKGNLIAPPTPTQTTTINSPNLRKNFVVNEADHVSTTTSTSNLEDNLVVPGNGLGLIAMKPGHNLHFFRVGVNPVWEDPWNSKGGSLKIITPLSTLDPTFESIVLLIAGGVLEADANTRKLNNPSKKPIQETDEGGAGGRVVGVVGSRRRNGDRIEIWLSGPTIGTAPNEEWIKSIHNVLILEIGSPEIRAARYKKHL</sequence>
<dbReference type="GO" id="GO:0003743">
    <property type="term" value="F:translation initiation factor activity"/>
    <property type="evidence" value="ECO:0007669"/>
    <property type="project" value="UniProtKB-KW"/>
</dbReference>
<dbReference type="AlphaFoldDB" id="A0A2S4UB70"/>
<dbReference type="Pfam" id="PF01652">
    <property type="entry name" value="IF4E"/>
    <property type="match status" value="1"/>
</dbReference>
<dbReference type="InterPro" id="IPR001040">
    <property type="entry name" value="TIF_eIF_4E"/>
</dbReference>
<keyword evidence="4" id="KW-1185">Reference proteome</keyword>
<dbReference type="Proteomes" id="UP000238274">
    <property type="component" value="Unassembled WGS sequence"/>
</dbReference>
<accession>A0A2S4UB70</accession>
<evidence type="ECO:0000256" key="1">
    <source>
        <dbReference type="RuleBase" id="RU004374"/>
    </source>
</evidence>
<dbReference type="VEuPathDB" id="FungiDB:PSHT_16197"/>
<reference evidence="4" key="3">
    <citation type="journal article" date="2018" name="Mol. Plant Microbe Interact.">
        <title>Genome sequence resources for the wheat stripe rust pathogen (Puccinia striiformis f. sp. tritici) and the barley stripe rust pathogen (Puccinia striiformis f. sp. hordei).</title>
        <authorList>
            <person name="Xia C."/>
            <person name="Wang M."/>
            <person name="Yin C."/>
            <person name="Cornejo O.E."/>
            <person name="Hulbert S.H."/>
            <person name="Chen X."/>
        </authorList>
    </citation>
    <scope>NUCLEOTIDE SEQUENCE [LARGE SCALE GENOMIC DNA]</scope>
    <source>
        <strain evidence="4">93TX-2</strain>
    </source>
</reference>
<gene>
    <name evidence="3" type="ORF">PSHT_16197</name>
</gene>
<dbReference type="PANTHER" id="PTHR11960">
    <property type="entry name" value="EUKARYOTIC TRANSLATION INITIATION FACTOR 4E RELATED"/>
    <property type="match status" value="1"/>
</dbReference>
<dbReference type="VEuPathDB" id="FungiDB:PSTT_02837"/>
<organism evidence="3 4">
    <name type="scientific">Puccinia striiformis</name>
    <dbReference type="NCBI Taxonomy" id="27350"/>
    <lineage>
        <taxon>Eukaryota</taxon>
        <taxon>Fungi</taxon>
        <taxon>Dikarya</taxon>
        <taxon>Basidiomycota</taxon>
        <taxon>Pucciniomycotina</taxon>
        <taxon>Pucciniomycetes</taxon>
        <taxon>Pucciniales</taxon>
        <taxon>Pucciniaceae</taxon>
        <taxon>Puccinia</taxon>
    </lineage>
</organism>
<evidence type="ECO:0000313" key="3">
    <source>
        <dbReference type="EMBL" id="POV94466.1"/>
    </source>
</evidence>
<keyword evidence="1" id="KW-0396">Initiation factor</keyword>
<feature type="compositionally biased region" description="Polar residues" evidence="2">
    <location>
        <begin position="1"/>
        <end position="13"/>
    </location>
</feature>
<dbReference type="GO" id="GO:0000340">
    <property type="term" value="F:RNA 7-methylguanosine cap binding"/>
    <property type="evidence" value="ECO:0007669"/>
    <property type="project" value="TreeGrafter"/>
</dbReference>
<dbReference type="InterPro" id="IPR023398">
    <property type="entry name" value="TIF_eIF4e-like"/>
</dbReference>
<dbReference type="EMBL" id="PKSM01000488">
    <property type="protein sequence ID" value="POV94466.1"/>
    <property type="molecule type" value="Genomic_DNA"/>
</dbReference>
<dbReference type="Gene3D" id="3.30.760.10">
    <property type="entry name" value="RNA Cap, Translation Initiation Factor Eif4e"/>
    <property type="match status" value="1"/>
</dbReference>
<keyword evidence="1" id="KW-0648">Protein biosynthesis</keyword>
<name>A0A2S4UB70_9BASI</name>